<evidence type="ECO:0000313" key="12">
    <source>
        <dbReference type="Proteomes" id="UP001597041"/>
    </source>
</evidence>
<dbReference type="InterPro" id="IPR016084">
    <property type="entry name" value="Haem_Oase-like_multi-hlx"/>
</dbReference>
<feature type="domain" description="Thiaminase-2/PQQC" evidence="10">
    <location>
        <begin position="9"/>
        <end position="216"/>
    </location>
</feature>
<evidence type="ECO:0000313" key="11">
    <source>
        <dbReference type="EMBL" id="MFD1064673.1"/>
    </source>
</evidence>
<comment type="pathway">
    <text evidence="2 9">Cofactor biosynthesis; thiamine diphosphate biosynthesis.</text>
</comment>
<evidence type="ECO:0000256" key="1">
    <source>
        <dbReference type="ARBA" id="ARBA00001881"/>
    </source>
</evidence>
<dbReference type="PANTHER" id="PTHR43198">
    <property type="entry name" value="BIFUNCTIONAL TH2 PROTEIN"/>
    <property type="match status" value="1"/>
</dbReference>
<evidence type="ECO:0000256" key="4">
    <source>
        <dbReference type="ARBA" id="ARBA00011881"/>
    </source>
</evidence>
<comment type="similarity">
    <text evidence="3 9">Belongs to the TenA family.</text>
</comment>
<comment type="subunit">
    <text evidence="4">Homotetramer.</text>
</comment>
<dbReference type="Gene3D" id="1.20.910.10">
    <property type="entry name" value="Heme oxygenase-like"/>
    <property type="match status" value="1"/>
</dbReference>
<dbReference type="InterPro" id="IPR050967">
    <property type="entry name" value="Thiamine_Salvage_TenA"/>
</dbReference>
<reference evidence="12" key="1">
    <citation type="journal article" date="2019" name="Int. J. Syst. Evol. Microbiol.">
        <title>The Global Catalogue of Microorganisms (GCM) 10K type strain sequencing project: providing services to taxonomists for standard genome sequencing and annotation.</title>
        <authorList>
            <consortium name="The Broad Institute Genomics Platform"/>
            <consortium name="The Broad Institute Genome Sequencing Center for Infectious Disease"/>
            <person name="Wu L."/>
            <person name="Ma J."/>
        </authorList>
    </citation>
    <scope>NUCLEOTIDE SEQUENCE [LARGE SCALE GENOMIC DNA]</scope>
    <source>
        <strain evidence="12">CCUG 56608</strain>
    </source>
</reference>
<dbReference type="InterPro" id="IPR004305">
    <property type="entry name" value="Thiaminase-2/PQQC"/>
</dbReference>
<dbReference type="RefSeq" id="WP_379590127.1">
    <property type="nucleotide sequence ID" value="NZ_JBHTKK010000001.1"/>
</dbReference>
<dbReference type="CDD" id="cd19366">
    <property type="entry name" value="TenA_C_BhTenA-like"/>
    <property type="match status" value="1"/>
</dbReference>
<evidence type="ECO:0000256" key="7">
    <source>
        <dbReference type="ARBA" id="ARBA00022977"/>
    </source>
</evidence>
<evidence type="ECO:0000256" key="5">
    <source>
        <dbReference type="ARBA" id="ARBA00012684"/>
    </source>
</evidence>
<dbReference type="EC" id="3.5.99.2" evidence="5 9"/>
<dbReference type="Proteomes" id="UP001597041">
    <property type="component" value="Unassembled WGS sequence"/>
</dbReference>
<comment type="catalytic activity">
    <reaction evidence="8 9">
        <text>thiamine + H2O = 5-(2-hydroxyethyl)-4-methylthiazole + 4-amino-5-hydroxymethyl-2-methylpyrimidine + H(+)</text>
        <dbReference type="Rhea" id="RHEA:17509"/>
        <dbReference type="ChEBI" id="CHEBI:15377"/>
        <dbReference type="ChEBI" id="CHEBI:15378"/>
        <dbReference type="ChEBI" id="CHEBI:16892"/>
        <dbReference type="ChEBI" id="CHEBI:17957"/>
        <dbReference type="ChEBI" id="CHEBI:18385"/>
        <dbReference type="EC" id="3.5.99.2"/>
    </reaction>
</comment>
<dbReference type="SUPFAM" id="SSF48613">
    <property type="entry name" value="Heme oxygenase-like"/>
    <property type="match status" value="1"/>
</dbReference>
<protein>
    <recommendedName>
        <fullName evidence="6 9">Aminopyrimidine aminohydrolase</fullName>
        <ecNumber evidence="5 9">3.5.99.2</ecNumber>
    </recommendedName>
</protein>
<accession>A0ABW3NCI3</accession>
<keyword evidence="7 9" id="KW-0784">Thiamine biosynthesis</keyword>
<dbReference type="InterPro" id="IPR027574">
    <property type="entry name" value="Thiaminase_II"/>
</dbReference>
<keyword evidence="12" id="KW-1185">Reference proteome</keyword>
<comment type="function">
    <text evidence="9">Catalyzes an amino-pyrimidine hydrolysis reaction at the C5' of the pyrimidine moiety of thiamine compounds, a reaction that is part of a thiamine salvage pathway.</text>
</comment>
<evidence type="ECO:0000259" key="10">
    <source>
        <dbReference type="Pfam" id="PF03070"/>
    </source>
</evidence>
<dbReference type="GO" id="GO:0050334">
    <property type="term" value="F:thiaminase activity"/>
    <property type="evidence" value="ECO:0007669"/>
    <property type="project" value="UniProtKB-EC"/>
</dbReference>
<comment type="catalytic activity">
    <reaction evidence="1 9">
        <text>4-amino-5-aminomethyl-2-methylpyrimidine + H2O = 4-amino-5-hydroxymethyl-2-methylpyrimidine + NH4(+)</text>
        <dbReference type="Rhea" id="RHEA:31799"/>
        <dbReference type="ChEBI" id="CHEBI:15377"/>
        <dbReference type="ChEBI" id="CHEBI:16892"/>
        <dbReference type="ChEBI" id="CHEBI:28938"/>
        <dbReference type="ChEBI" id="CHEBI:63416"/>
        <dbReference type="EC" id="3.5.99.2"/>
    </reaction>
</comment>
<name>A0ABW3NCI3_9BACI</name>
<evidence type="ECO:0000256" key="3">
    <source>
        <dbReference type="ARBA" id="ARBA00010264"/>
    </source>
</evidence>
<dbReference type="PANTHER" id="PTHR43198:SF2">
    <property type="entry name" value="SI:CH1073-67J19.1-RELATED"/>
    <property type="match status" value="1"/>
</dbReference>
<gene>
    <name evidence="11" type="primary">tenA</name>
    <name evidence="11" type="ORF">ACFQ19_01420</name>
</gene>
<organism evidence="11 12">
    <name type="scientific">Oceanobacillus locisalsi</name>
    <dbReference type="NCBI Taxonomy" id="546107"/>
    <lineage>
        <taxon>Bacteria</taxon>
        <taxon>Bacillati</taxon>
        <taxon>Bacillota</taxon>
        <taxon>Bacilli</taxon>
        <taxon>Bacillales</taxon>
        <taxon>Bacillaceae</taxon>
        <taxon>Oceanobacillus</taxon>
    </lineage>
</organism>
<dbReference type="NCBIfam" id="TIGR04306">
    <property type="entry name" value="salvage_TenA"/>
    <property type="match status" value="1"/>
</dbReference>
<comment type="caution">
    <text evidence="11">The sequence shown here is derived from an EMBL/GenBank/DDBJ whole genome shotgun (WGS) entry which is preliminary data.</text>
</comment>
<dbReference type="EMBL" id="JBHTKK010000001">
    <property type="protein sequence ID" value="MFD1064673.1"/>
    <property type="molecule type" value="Genomic_DNA"/>
</dbReference>
<proteinExistence type="inferred from homology"/>
<evidence type="ECO:0000256" key="6">
    <source>
        <dbReference type="ARBA" id="ARBA00013647"/>
    </source>
</evidence>
<dbReference type="Pfam" id="PF03070">
    <property type="entry name" value="TENA_THI-4"/>
    <property type="match status" value="1"/>
</dbReference>
<sequence length="222" mass="25303">MTFTERIRQSADSIWEKSHQHPFVQGIGNGTLDIEAFKFYMCQDYKYLIEYSKVIAMGTVLAKDLDTMSGFAKSLDETLNFEMDLHRQYAERLGISKEALEATVPGPVTLAYSSNMLAEAQKGSLASLIAAILPCAWSYYEIGLELAKKPGALEHEQYGEWVKMYSSDEFGSIGKWLIEKLDELAKGCTEAELDDLEAIFLNTSRYEYMFWDMAYNRESWPV</sequence>
<evidence type="ECO:0000256" key="8">
    <source>
        <dbReference type="ARBA" id="ARBA00048337"/>
    </source>
</evidence>
<evidence type="ECO:0000256" key="9">
    <source>
        <dbReference type="RuleBase" id="RU363093"/>
    </source>
</evidence>
<evidence type="ECO:0000256" key="2">
    <source>
        <dbReference type="ARBA" id="ARBA00004948"/>
    </source>
</evidence>
<keyword evidence="9 11" id="KW-0378">Hydrolase</keyword>